<feature type="region of interest" description="Disordered" evidence="1">
    <location>
        <begin position="218"/>
        <end position="237"/>
    </location>
</feature>
<name>F0XA59_GROCL</name>
<dbReference type="Proteomes" id="UP000007796">
    <property type="component" value="Unassembled WGS sequence"/>
</dbReference>
<sequence>MYADTDAERADSSVFCTCTGSYVLDRAQECRTLSPMGARLVGVCPTEDGNAVNVLASLAKSTPSLHDTGSALCTAAPLSALSALSVLLGRAVQGVGCAGLVQLLFHGRLLSRKNIGLLFYINLPPGRSCFRDAERAALGMRASAAHTEKTKRVQTRRYKILTTCQCIAAAAFLDNVDIAKPRTGRREEIQDEHATHGIYLAVWFRRWREEPLLKQVRTQQKRRNRVQPRRRRECGQM</sequence>
<proteinExistence type="predicted"/>
<dbReference type="EMBL" id="GL629735">
    <property type="protein sequence ID" value="EFX05783.1"/>
    <property type="molecule type" value="Genomic_DNA"/>
</dbReference>
<protein>
    <submittedName>
        <fullName evidence="2">Uncharacterized protein</fullName>
    </submittedName>
</protein>
<dbReference type="GeneID" id="25976998"/>
<evidence type="ECO:0000313" key="3">
    <source>
        <dbReference type="Proteomes" id="UP000007796"/>
    </source>
</evidence>
<dbReference type="RefSeq" id="XP_014175265.1">
    <property type="nucleotide sequence ID" value="XM_014319790.1"/>
</dbReference>
<reference evidence="2 3" key="1">
    <citation type="journal article" date="2011" name="Proc. Natl. Acad. Sci. U.S.A.">
        <title>Genome and transcriptome analyses of the mountain pine beetle-fungal symbiont Grosmannia clavigera, a lodgepole pine pathogen.</title>
        <authorList>
            <person name="DiGuistini S."/>
            <person name="Wang Y."/>
            <person name="Liao N.Y."/>
            <person name="Taylor G."/>
            <person name="Tanguay P."/>
            <person name="Feau N."/>
            <person name="Henrissat B."/>
            <person name="Chan S.K."/>
            <person name="Hesse-Orce U."/>
            <person name="Alamouti S.M."/>
            <person name="Tsui C.K.M."/>
            <person name="Docking R.T."/>
            <person name="Levasseur A."/>
            <person name="Haridas S."/>
            <person name="Robertson G."/>
            <person name="Birol I."/>
            <person name="Holt R.A."/>
            <person name="Marra M.A."/>
            <person name="Hamelin R.C."/>
            <person name="Hirst M."/>
            <person name="Jones S.J.M."/>
            <person name="Bohlmann J."/>
            <person name="Breuil C."/>
        </authorList>
    </citation>
    <scope>NUCLEOTIDE SEQUENCE [LARGE SCALE GENOMIC DNA]</scope>
    <source>
        <strain evidence="3">kw1407 / UAMH 11150</strain>
    </source>
</reference>
<organism evidence="3">
    <name type="scientific">Grosmannia clavigera (strain kw1407 / UAMH 11150)</name>
    <name type="common">Blue stain fungus</name>
    <name type="synonym">Graphiocladiella clavigera</name>
    <dbReference type="NCBI Taxonomy" id="655863"/>
    <lineage>
        <taxon>Eukaryota</taxon>
        <taxon>Fungi</taxon>
        <taxon>Dikarya</taxon>
        <taxon>Ascomycota</taxon>
        <taxon>Pezizomycotina</taxon>
        <taxon>Sordariomycetes</taxon>
        <taxon>Sordariomycetidae</taxon>
        <taxon>Ophiostomatales</taxon>
        <taxon>Ophiostomataceae</taxon>
        <taxon>Leptographium</taxon>
    </lineage>
</organism>
<feature type="compositionally biased region" description="Basic residues" evidence="1">
    <location>
        <begin position="219"/>
        <end position="237"/>
    </location>
</feature>
<evidence type="ECO:0000256" key="1">
    <source>
        <dbReference type="SAM" id="MobiDB-lite"/>
    </source>
</evidence>
<keyword evidence="3" id="KW-1185">Reference proteome</keyword>
<evidence type="ECO:0000313" key="2">
    <source>
        <dbReference type="EMBL" id="EFX05783.1"/>
    </source>
</evidence>
<dbReference type="InParanoid" id="F0XA59"/>
<gene>
    <name evidence="2" type="ORF">CMQ_3852</name>
</gene>
<dbReference type="AlphaFoldDB" id="F0XA59"/>
<accession>F0XA59</accession>
<dbReference type="HOGENOM" id="CLU_1170739_0_0_1"/>